<name>A0ABT8R9Z3_9BACT</name>
<dbReference type="RefSeq" id="WP_302038385.1">
    <property type="nucleotide sequence ID" value="NZ_JAUKPO010000007.1"/>
</dbReference>
<feature type="signal peptide" evidence="2">
    <location>
        <begin position="1"/>
        <end position="34"/>
    </location>
</feature>
<keyword evidence="2" id="KW-0732">Signal</keyword>
<gene>
    <name evidence="3" type="ORF">Q0590_15035</name>
</gene>
<feature type="compositionally biased region" description="Polar residues" evidence="1">
    <location>
        <begin position="41"/>
        <end position="52"/>
    </location>
</feature>
<protein>
    <submittedName>
        <fullName evidence="3">Uncharacterized protein</fullName>
    </submittedName>
</protein>
<dbReference type="EMBL" id="JAUKPO010000007">
    <property type="protein sequence ID" value="MDO1447582.1"/>
    <property type="molecule type" value="Genomic_DNA"/>
</dbReference>
<feature type="chain" id="PRO_5047061277" evidence="2">
    <location>
        <begin position="35"/>
        <end position="77"/>
    </location>
</feature>
<organism evidence="3 4">
    <name type="scientific">Rhodocytophaga aerolata</name>
    <dbReference type="NCBI Taxonomy" id="455078"/>
    <lineage>
        <taxon>Bacteria</taxon>
        <taxon>Pseudomonadati</taxon>
        <taxon>Bacteroidota</taxon>
        <taxon>Cytophagia</taxon>
        <taxon>Cytophagales</taxon>
        <taxon>Rhodocytophagaceae</taxon>
        <taxon>Rhodocytophaga</taxon>
    </lineage>
</organism>
<evidence type="ECO:0000313" key="3">
    <source>
        <dbReference type="EMBL" id="MDO1447582.1"/>
    </source>
</evidence>
<comment type="caution">
    <text evidence="3">The sequence shown here is derived from an EMBL/GenBank/DDBJ whole genome shotgun (WGS) entry which is preliminary data.</text>
</comment>
<evidence type="ECO:0000256" key="1">
    <source>
        <dbReference type="SAM" id="MobiDB-lite"/>
    </source>
</evidence>
<sequence length="77" mass="8345">MKKQNSKINRNGSALKISLVALLCSCLAGIPACSGQEASRENFNNNSTGADQDNTEVRKNDTLMIDNTEIKDKTDSL</sequence>
<evidence type="ECO:0000313" key="4">
    <source>
        <dbReference type="Proteomes" id="UP001168528"/>
    </source>
</evidence>
<proteinExistence type="predicted"/>
<evidence type="ECO:0000256" key="2">
    <source>
        <dbReference type="SAM" id="SignalP"/>
    </source>
</evidence>
<dbReference type="Proteomes" id="UP001168528">
    <property type="component" value="Unassembled WGS sequence"/>
</dbReference>
<feature type="region of interest" description="Disordered" evidence="1">
    <location>
        <begin position="36"/>
        <end position="60"/>
    </location>
</feature>
<reference evidence="3" key="1">
    <citation type="submission" date="2023-07" db="EMBL/GenBank/DDBJ databases">
        <title>The genome sequence of Rhodocytophaga aerolata KACC 12507.</title>
        <authorList>
            <person name="Zhang X."/>
        </authorList>
    </citation>
    <scope>NUCLEOTIDE SEQUENCE</scope>
    <source>
        <strain evidence="3">KACC 12507</strain>
    </source>
</reference>
<accession>A0ABT8R9Z3</accession>
<keyword evidence="4" id="KW-1185">Reference proteome</keyword>